<keyword evidence="2" id="KW-0732">Signal</keyword>
<accession>A0A9P4UP46</accession>
<feature type="signal peptide" evidence="2">
    <location>
        <begin position="1"/>
        <end position="30"/>
    </location>
</feature>
<name>A0A9P4UP46_9PEZI</name>
<sequence>MPLPRSHARMASFCLCLAFVLLALASITQAQDDTGQFEFGCYLPDHSPAFNHTPCNAQAQDSWCCHVDDICLDNGYCFQQSAWWSNRLGRGSCTDRTWGSPACPYYCGDVATDNTVSIYLAYDTHNGAFCCGENYDLDSKACPTGTRSSNSPFDLEQSNIVWNRTDGSVLENGTVARVSGVSQTTVTVTTTPSSEGQQHQSNVGSVAAGIAVPLAIVAIASLVASGILFKKNRQMRQELAQQREEYCRSPCNS</sequence>
<evidence type="ECO:0000313" key="3">
    <source>
        <dbReference type="EMBL" id="KAF2720433.1"/>
    </source>
</evidence>
<dbReference type="OrthoDB" id="5215637at2759"/>
<reference evidence="3" key="1">
    <citation type="journal article" date="2020" name="Stud. Mycol.">
        <title>101 Dothideomycetes genomes: a test case for predicting lifestyles and emergence of pathogens.</title>
        <authorList>
            <person name="Haridas S."/>
            <person name="Albert R."/>
            <person name="Binder M."/>
            <person name="Bloem J."/>
            <person name="Labutti K."/>
            <person name="Salamov A."/>
            <person name="Andreopoulos B."/>
            <person name="Baker S."/>
            <person name="Barry K."/>
            <person name="Bills G."/>
            <person name="Bluhm B."/>
            <person name="Cannon C."/>
            <person name="Castanera R."/>
            <person name="Culley D."/>
            <person name="Daum C."/>
            <person name="Ezra D."/>
            <person name="Gonzalez J."/>
            <person name="Henrissat B."/>
            <person name="Kuo A."/>
            <person name="Liang C."/>
            <person name="Lipzen A."/>
            <person name="Lutzoni F."/>
            <person name="Magnuson J."/>
            <person name="Mondo S."/>
            <person name="Nolan M."/>
            <person name="Ohm R."/>
            <person name="Pangilinan J."/>
            <person name="Park H.-J."/>
            <person name="Ramirez L."/>
            <person name="Alfaro M."/>
            <person name="Sun H."/>
            <person name="Tritt A."/>
            <person name="Yoshinaga Y."/>
            <person name="Zwiers L.-H."/>
            <person name="Turgeon B."/>
            <person name="Goodwin S."/>
            <person name="Spatafora J."/>
            <person name="Crous P."/>
            <person name="Grigoriev I."/>
        </authorList>
    </citation>
    <scope>NUCLEOTIDE SEQUENCE</scope>
    <source>
        <strain evidence="3">CBS 116435</strain>
    </source>
</reference>
<organism evidence="3 4">
    <name type="scientific">Polychaeton citri CBS 116435</name>
    <dbReference type="NCBI Taxonomy" id="1314669"/>
    <lineage>
        <taxon>Eukaryota</taxon>
        <taxon>Fungi</taxon>
        <taxon>Dikarya</taxon>
        <taxon>Ascomycota</taxon>
        <taxon>Pezizomycotina</taxon>
        <taxon>Dothideomycetes</taxon>
        <taxon>Dothideomycetidae</taxon>
        <taxon>Capnodiales</taxon>
        <taxon>Capnodiaceae</taxon>
        <taxon>Polychaeton</taxon>
    </lineage>
</organism>
<gene>
    <name evidence="3" type="ORF">K431DRAFT_90742</name>
</gene>
<evidence type="ECO:0000256" key="1">
    <source>
        <dbReference type="SAM" id="Phobius"/>
    </source>
</evidence>
<dbReference type="Proteomes" id="UP000799441">
    <property type="component" value="Unassembled WGS sequence"/>
</dbReference>
<dbReference type="AlphaFoldDB" id="A0A9P4UP46"/>
<keyword evidence="1" id="KW-0812">Transmembrane</keyword>
<protein>
    <submittedName>
        <fullName evidence="3">Uncharacterized protein</fullName>
    </submittedName>
</protein>
<proteinExistence type="predicted"/>
<keyword evidence="4" id="KW-1185">Reference proteome</keyword>
<evidence type="ECO:0000256" key="2">
    <source>
        <dbReference type="SAM" id="SignalP"/>
    </source>
</evidence>
<evidence type="ECO:0000313" key="4">
    <source>
        <dbReference type="Proteomes" id="UP000799441"/>
    </source>
</evidence>
<keyword evidence="1" id="KW-0472">Membrane</keyword>
<dbReference type="EMBL" id="MU003799">
    <property type="protein sequence ID" value="KAF2720433.1"/>
    <property type="molecule type" value="Genomic_DNA"/>
</dbReference>
<feature type="transmembrane region" description="Helical" evidence="1">
    <location>
        <begin position="206"/>
        <end position="229"/>
    </location>
</feature>
<feature type="chain" id="PRO_5040369805" evidence="2">
    <location>
        <begin position="31"/>
        <end position="253"/>
    </location>
</feature>
<comment type="caution">
    <text evidence="3">The sequence shown here is derived from an EMBL/GenBank/DDBJ whole genome shotgun (WGS) entry which is preliminary data.</text>
</comment>
<keyword evidence="1" id="KW-1133">Transmembrane helix</keyword>